<dbReference type="Pfam" id="PF00535">
    <property type="entry name" value="Glycos_transf_2"/>
    <property type="match status" value="1"/>
</dbReference>
<organism evidence="2 3">
    <name type="scientific">Algoriphagus chordae</name>
    <dbReference type="NCBI Taxonomy" id="237019"/>
    <lineage>
        <taxon>Bacteria</taxon>
        <taxon>Pseudomonadati</taxon>
        <taxon>Bacteroidota</taxon>
        <taxon>Cytophagia</taxon>
        <taxon>Cytophagales</taxon>
        <taxon>Cyclobacteriaceae</taxon>
        <taxon>Algoriphagus</taxon>
    </lineage>
</organism>
<gene>
    <name evidence="2" type="ORF">LV85_02617</name>
</gene>
<evidence type="ECO:0000259" key="1">
    <source>
        <dbReference type="Pfam" id="PF00535"/>
    </source>
</evidence>
<dbReference type="OrthoDB" id="597270at2"/>
<comment type="caution">
    <text evidence="2">The sequence shown here is derived from an EMBL/GenBank/DDBJ whole genome shotgun (WGS) entry which is preliminary data.</text>
</comment>
<feature type="domain" description="Glycosyltransferase 2-like" evidence="1">
    <location>
        <begin position="24"/>
        <end position="131"/>
    </location>
</feature>
<evidence type="ECO:0000313" key="3">
    <source>
        <dbReference type="Proteomes" id="UP000248882"/>
    </source>
</evidence>
<dbReference type="AlphaFoldDB" id="A0A2W7QPP3"/>
<keyword evidence="2" id="KW-0808">Transferase</keyword>
<evidence type="ECO:0000313" key="2">
    <source>
        <dbReference type="EMBL" id="PZX50518.1"/>
    </source>
</evidence>
<dbReference type="InterPro" id="IPR050834">
    <property type="entry name" value="Glycosyltransf_2"/>
</dbReference>
<dbReference type="Gene3D" id="3.90.550.10">
    <property type="entry name" value="Spore Coat Polysaccharide Biosynthesis Protein SpsA, Chain A"/>
    <property type="match status" value="1"/>
</dbReference>
<dbReference type="PANTHER" id="PTHR43685:SF11">
    <property type="entry name" value="GLYCOSYLTRANSFERASE TAGX-RELATED"/>
    <property type="match status" value="1"/>
</dbReference>
<dbReference type="EMBL" id="QKZT01000011">
    <property type="protein sequence ID" value="PZX50518.1"/>
    <property type="molecule type" value="Genomic_DNA"/>
</dbReference>
<dbReference type="Proteomes" id="UP000248882">
    <property type="component" value="Unassembled WGS sequence"/>
</dbReference>
<dbReference type="InterPro" id="IPR029044">
    <property type="entry name" value="Nucleotide-diphossugar_trans"/>
</dbReference>
<name>A0A2W7QPP3_9BACT</name>
<protein>
    <submittedName>
        <fullName evidence="2">Glycosyl transferase family 2</fullName>
    </submittedName>
</protein>
<reference evidence="2 3" key="1">
    <citation type="submission" date="2018-06" db="EMBL/GenBank/DDBJ databases">
        <title>Genomic Encyclopedia of Archaeal and Bacterial Type Strains, Phase II (KMG-II): from individual species to whole genera.</title>
        <authorList>
            <person name="Goeker M."/>
        </authorList>
    </citation>
    <scope>NUCLEOTIDE SEQUENCE [LARGE SCALE GENOMIC DNA]</scope>
    <source>
        <strain evidence="2 3">DSM 19830</strain>
    </source>
</reference>
<accession>A0A2W7QPP3</accession>
<dbReference type="InterPro" id="IPR001173">
    <property type="entry name" value="Glyco_trans_2-like"/>
</dbReference>
<dbReference type="GO" id="GO:0016740">
    <property type="term" value="F:transferase activity"/>
    <property type="evidence" value="ECO:0007669"/>
    <property type="project" value="UniProtKB-KW"/>
</dbReference>
<sequence>MESRTPSSPPLIHSIKDQKRPIWSVMIPVYNSIAYLRETIESVLSQDLGESLMEIEVVDDNSTDGNVRELVYQVSKGRVKYYKQHENVGSLRNFETCINRSSGHYIHLLHADDRVENGFYKEIDELFNLYPQVGAAFTNFLYIDHQSKDLTISAPNLFNESGVLPDFLRIIAKHQLIQPPAMVVKRSTYERLGGFYGVHYGEDWEMWTRIAANFPIAYSPKTLAKYRVGHGQGISHHSFLEGRNVSDIMKVIDNIQIHLPNELKAQTKRQSLAYHAKFNIKLAGSFLSNNKAAAFRQIKGAWQMDKSINTIAWIIRFYLMYLLRYKSIHKRIYQVKSTISLKT</sequence>
<dbReference type="PANTHER" id="PTHR43685">
    <property type="entry name" value="GLYCOSYLTRANSFERASE"/>
    <property type="match status" value="1"/>
</dbReference>
<dbReference type="SUPFAM" id="SSF53448">
    <property type="entry name" value="Nucleotide-diphospho-sugar transferases"/>
    <property type="match status" value="1"/>
</dbReference>
<proteinExistence type="predicted"/>
<keyword evidence="3" id="KW-1185">Reference proteome</keyword>